<evidence type="ECO:0000313" key="3">
    <source>
        <dbReference type="EMBL" id="ATX64684.1"/>
    </source>
</evidence>
<evidence type="ECO:0000313" key="4">
    <source>
        <dbReference type="Proteomes" id="UP000228948"/>
    </source>
</evidence>
<dbReference type="SUPFAM" id="SSF50998">
    <property type="entry name" value="Quinoprotein alcohol dehydrogenase-like"/>
    <property type="match status" value="2"/>
</dbReference>
<dbReference type="AlphaFoldDB" id="A0A2K8K5F4"/>
<dbReference type="PANTHER" id="PTHR34512:SF30">
    <property type="entry name" value="OUTER MEMBRANE PROTEIN ASSEMBLY FACTOR BAMB"/>
    <property type="match status" value="1"/>
</dbReference>
<dbReference type="OrthoDB" id="5290752at2"/>
<feature type="domain" description="Pyrrolo-quinoline quinone repeat" evidence="2">
    <location>
        <begin position="119"/>
        <end position="354"/>
    </location>
</feature>
<dbReference type="InterPro" id="IPR018391">
    <property type="entry name" value="PQQ_b-propeller_rpt"/>
</dbReference>
<evidence type="ECO:0000259" key="2">
    <source>
        <dbReference type="Pfam" id="PF13360"/>
    </source>
</evidence>
<accession>A0A2K8K5F4</accession>
<dbReference type="Gene3D" id="2.130.10.10">
    <property type="entry name" value="YVTN repeat-like/Quinoprotein amine dehydrogenase"/>
    <property type="match status" value="1"/>
</dbReference>
<reference evidence="3 4" key="1">
    <citation type="submission" date="2017-11" db="EMBL/GenBank/DDBJ databases">
        <title>Revised Sequence and Annotation of the Rhodobaca barguzinensis strain alga05 Genome.</title>
        <authorList>
            <person name="Kopejtka K."/>
            <person name="Tomasch J.M."/>
            <person name="Bunk B."/>
            <person name="Koblizek M."/>
        </authorList>
    </citation>
    <scope>NUCLEOTIDE SEQUENCE [LARGE SCALE GENOMIC DNA]</scope>
    <source>
        <strain evidence="4">alga05</strain>
    </source>
</reference>
<evidence type="ECO:0000256" key="1">
    <source>
        <dbReference type="SAM" id="SignalP"/>
    </source>
</evidence>
<dbReference type="InterPro" id="IPR011047">
    <property type="entry name" value="Quinoprotein_ADH-like_sf"/>
</dbReference>
<dbReference type="EMBL" id="CP024899">
    <property type="protein sequence ID" value="ATX64684.1"/>
    <property type="molecule type" value="Genomic_DNA"/>
</dbReference>
<dbReference type="InterPro" id="IPR002372">
    <property type="entry name" value="PQQ_rpt_dom"/>
</dbReference>
<dbReference type="PROSITE" id="PS51257">
    <property type="entry name" value="PROKAR_LIPOPROTEIN"/>
    <property type="match status" value="1"/>
</dbReference>
<keyword evidence="4" id="KW-1185">Reference proteome</keyword>
<name>A0A2K8K5F4_9RHOB</name>
<dbReference type="SMART" id="SM00564">
    <property type="entry name" value="PQQ"/>
    <property type="match status" value="6"/>
</dbReference>
<proteinExistence type="predicted"/>
<sequence length="438" mass="45973">MVKLWTCASLLAIATFVSACNREFILEGERFPLRAPFSETAGEAPENRALPISLPASATNAEWTHRLGSPSTRIAHPALGGTLQQVWSVPIGQGDGRRHRITAEPVSSGGLIYTLDSRAQVTAVTTNGEVAWTRDLTPGFTRSADSASGGGLAIADGKLFVTSAFGMLWALDLATGAEVWSKRFDAPLTAAPTIVGGVAYVVASNSTGWALDASTGQTDWQISGAPSPSAMVGGAAPAVAGDLVLFPTSGGELIAARRDTGQIMWRRAVAGTRIGMAYASVTDVTGDPIVQGDVVYVGNQSGRIMALNRSDGRIIWTADEAAYGPVWPVGGSVFLMSDRNRLIRLDASTGEFIWGEALPLFTQTRERRRAEVFPHYGPVLAGGRLVVGSGDGVLRSFDPVSGALVSETELRSGAAIAPIVVGGTLYVVSRDGRLTAYR</sequence>
<dbReference type="STRING" id="441209.GCA_001870665_00919"/>
<feature type="signal peptide" evidence="1">
    <location>
        <begin position="1"/>
        <end position="19"/>
    </location>
</feature>
<organism evidence="3 4">
    <name type="scientific">Roseinatronobacter bogoriensis subsp. barguzinensis</name>
    <dbReference type="NCBI Taxonomy" id="441209"/>
    <lineage>
        <taxon>Bacteria</taxon>
        <taxon>Pseudomonadati</taxon>
        <taxon>Pseudomonadota</taxon>
        <taxon>Alphaproteobacteria</taxon>
        <taxon>Rhodobacterales</taxon>
        <taxon>Paracoccaceae</taxon>
        <taxon>Roseinatronobacter</taxon>
    </lineage>
</organism>
<feature type="chain" id="PRO_5014765459" evidence="1">
    <location>
        <begin position="20"/>
        <end position="438"/>
    </location>
</feature>
<gene>
    <name evidence="3" type="ORF">BG454_01585</name>
</gene>
<dbReference type="Proteomes" id="UP000228948">
    <property type="component" value="Chromosome"/>
</dbReference>
<dbReference type="InterPro" id="IPR015943">
    <property type="entry name" value="WD40/YVTN_repeat-like_dom_sf"/>
</dbReference>
<keyword evidence="1" id="KW-0732">Signal</keyword>
<feature type="domain" description="Pyrrolo-quinoline quinone repeat" evidence="2">
    <location>
        <begin position="378"/>
        <end position="437"/>
    </location>
</feature>
<protein>
    <submittedName>
        <fullName evidence="3">Quinoprotein</fullName>
    </submittedName>
</protein>
<dbReference type="KEGG" id="rbg:BG454_01585"/>
<dbReference type="PANTHER" id="PTHR34512">
    <property type="entry name" value="CELL SURFACE PROTEIN"/>
    <property type="match status" value="1"/>
</dbReference>
<dbReference type="Pfam" id="PF13360">
    <property type="entry name" value="PQQ_2"/>
    <property type="match status" value="2"/>
</dbReference>